<dbReference type="RefSeq" id="WP_378483261.1">
    <property type="nucleotide sequence ID" value="NZ_JBHUFB010000001.1"/>
</dbReference>
<dbReference type="Proteomes" id="UP001597286">
    <property type="component" value="Unassembled WGS sequence"/>
</dbReference>
<comment type="caution">
    <text evidence="1">The sequence shown here is derived from an EMBL/GenBank/DDBJ whole genome shotgun (WGS) entry which is preliminary data.</text>
</comment>
<sequence>MLDTLYRRFTGCSGNDGPAGPRVQGRNAALTSARIFVLDESAQDPILTPRTEPNRNEGPSVKRTILALGRIQNRLENELDATTGSTERDAGYRAGISEAIVQVMDIRQDFSSTR</sequence>
<evidence type="ECO:0000313" key="2">
    <source>
        <dbReference type="Proteomes" id="UP001597286"/>
    </source>
</evidence>
<name>A0ABW4NY49_9NOCA</name>
<gene>
    <name evidence="1" type="ORF">ACFSJG_00610</name>
</gene>
<proteinExistence type="predicted"/>
<reference evidence="2" key="1">
    <citation type="journal article" date="2019" name="Int. J. Syst. Evol. Microbiol.">
        <title>The Global Catalogue of Microorganisms (GCM) 10K type strain sequencing project: providing services to taxonomists for standard genome sequencing and annotation.</title>
        <authorList>
            <consortium name="The Broad Institute Genomics Platform"/>
            <consortium name="The Broad Institute Genome Sequencing Center for Infectious Disease"/>
            <person name="Wu L."/>
            <person name="Ma J."/>
        </authorList>
    </citation>
    <scope>NUCLEOTIDE SEQUENCE [LARGE SCALE GENOMIC DNA]</scope>
    <source>
        <strain evidence="2">DT72</strain>
    </source>
</reference>
<organism evidence="1 2">
    <name type="scientific">Rhodococcus gannanensis</name>
    <dbReference type="NCBI Taxonomy" id="1960308"/>
    <lineage>
        <taxon>Bacteria</taxon>
        <taxon>Bacillati</taxon>
        <taxon>Actinomycetota</taxon>
        <taxon>Actinomycetes</taxon>
        <taxon>Mycobacteriales</taxon>
        <taxon>Nocardiaceae</taxon>
        <taxon>Rhodococcus</taxon>
    </lineage>
</organism>
<accession>A0ABW4NY49</accession>
<evidence type="ECO:0000313" key="1">
    <source>
        <dbReference type="EMBL" id="MFD1810702.1"/>
    </source>
</evidence>
<keyword evidence="2" id="KW-1185">Reference proteome</keyword>
<dbReference type="EMBL" id="JBHUFB010000001">
    <property type="protein sequence ID" value="MFD1810702.1"/>
    <property type="molecule type" value="Genomic_DNA"/>
</dbReference>
<protein>
    <submittedName>
        <fullName evidence="1">Uncharacterized protein</fullName>
    </submittedName>
</protein>